<evidence type="ECO:0000256" key="20">
    <source>
        <dbReference type="PROSITE-ProRule" id="PRU10141"/>
    </source>
</evidence>
<dbReference type="PROSITE" id="PS50011">
    <property type="entry name" value="PROTEIN_KINASE_DOM"/>
    <property type="match status" value="1"/>
</dbReference>
<evidence type="ECO:0000256" key="5">
    <source>
        <dbReference type="ARBA" id="ARBA00022527"/>
    </source>
</evidence>
<keyword evidence="16" id="KW-0675">Receptor</keyword>
<evidence type="ECO:0000256" key="12">
    <source>
        <dbReference type="ARBA" id="ARBA00022777"/>
    </source>
</evidence>
<dbReference type="EMBL" id="CM029049">
    <property type="protein sequence ID" value="KAG2571001.1"/>
    <property type="molecule type" value="Genomic_DNA"/>
</dbReference>
<dbReference type="SMART" id="SM00369">
    <property type="entry name" value="LRR_TYP"/>
    <property type="match status" value="9"/>
</dbReference>
<evidence type="ECO:0000256" key="21">
    <source>
        <dbReference type="SAM" id="Phobius"/>
    </source>
</evidence>
<feature type="domain" description="Protein kinase" evidence="23">
    <location>
        <begin position="693"/>
        <end position="1049"/>
    </location>
</feature>
<dbReference type="InterPro" id="IPR000719">
    <property type="entry name" value="Prot_kinase_dom"/>
</dbReference>
<evidence type="ECO:0000256" key="2">
    <source>
        <dbReference type="ARBA" id="ARBA00008684"/>
    </source>
</evidence>
<evidence type="ECO:0000256" key="18">
    <source>
        <dbReference type="ARBA" id="ARBA00047899"/>
    </source>
</evidence>
<evidence type="ECO:0000256" key="17">
    <source>
        <dbReference type="ARBA" id="ARBA00023180"/>
    </source>
</evidence>
<dbReference type="InterPro" id="IPR001611">
    <property type="entry name" value="Leu-rich_rpt"/>
</dbReference>
<dbReference type="GO" id="GO:0005524">
    <property type="term" value="F:ATP binding"/>
    <property type="evidence" value="ECO:0007669"/>
    <property type="project" value="UniProtKB-UniRule"/>
</dbReference>
<evidence type="ECO:0000313" key="25">
    <source>
        <dbReference type="Proteomes" id="UP000823388"/>
    </source>
</evidence>
<evidence type="ECO:0000256" key="13">
    <source>
        <dbReference type="ARBA" id="ARBA00022840"/>
    </source>
</evidence>
<feature type="binding site" evidence="20">
    <location>
        <position position="721"/>
    </location>
    <ligand>
        <name>ATP</name>
        <dbReference type="ChEBI" id="CHEBI:30616"/>
    </ligand>
</feature>
<keyword evidence="12" id="KW-0418">Kinase</keyword>
<proteinExistence type="inferred from homology"/>
<feature type="transmembrane region" description="Helical" evidence="21">
    <location>
        <begin position="636"/>
        <end position="657"/>
    </location>
</feature>
<keyword evidence="7" id="KW-0808">Transferase</keyword>
<comment type="caution">
    <text evidence="24">The sequence shown here is derived from an EMBL/GenBank/DDBJ whole genome shotgun (WGS) entry which is preliminary data.</text>
</comment>
<evidence type="ECO:0000256" key="7">
    <source>
        <dbReference type="ARBA" id="ARBA00022679"/>
    </source>
</evidence>
<keyword evidence="25" id="KW-1185">Reference proteome</keyword>
<dbReference type="InterPro" id="IPR055414">
    <property type="entry name" value="LRR_R13L4/SHOC2-like"/>
</dbReference>
<keyword evidence="8 21" id="KW-0812">Transmembrane</keyword>
<keyword evidence="14 21" id="KW-1133">Transmembrane helix</keyword>
<dbReference type="Gene3D" id="1.10.510.10">
    <property type="entry name" value="Transferase(Phosphotransferase) domain 1"/>
    <property type="match status" value="2"/>
</dbReference>
<dbReference type="FunFam" id="3.80.10.10:FF:000383">
    <property type="entry name" value="Leucine-rich repeat receptor protein kinase EMS1"/>
    <property type="match status" value="2"/>
</dbReference>
<dbReference type="FunFam" id="3.80.10.10:FF:000095">
    <property type="entry name" value="LRR receptor-like serine/threonine-protein kinase GSO1"/>
    <property type="match status" value="1"/>
</dbReference>
<dbReference type="InterPro" id="IPR051716">
    <property type="entry name" value="Plant_RL_S/T_kinase"/>
</dbReference>
<dbReference type="GO" id="GO:0099402">
    <property type="term" value="P:plant organ development"/>
    <property type="evidence" value="ECO:0007669"/>
    <property type="project" value="UniProtKB-ARBA"/>
</dbReference>
<dbReference type="InterPro" id="IPR013210">
    <property type="entry name" value="LRR_N_plant-typ"/>
</dbReference>
<comment type="catalytic activity">
    <reaction evidence="18">
        <text>L-threonyl-[protein] + ATP = O-phospho-L-threonyl-[protein] + ADP + H(+)</text>
        <dbReference type="Rhea" id="RHEA:46608"/>
        <dbReference type="Rhea" id="RHEA-COMP:11060"/>
        <dbReference type="Rhea" id="RHEA-COMP:11605"/>
        <dbReference type="ChEBI" id="CHEBI:15378"/>
        <dbReference type="ChEBI" id="CHEBI:30013"/>
        <dbReference type="ChEBI" id="CHEBI:30616"/>
        <dbReference type="ChEBI" id="CHEBI:61977"/>
        <dbReference type="ChEBI" id="CHEBI:456216"/>
        <dbReference type="EC" id="2.7.11.1"/>
    </reaction>
</comment>
<evidence type="ECO:0000256" key="4">
    <source>
        <dbReference type="ARBA" id="ARBA00022475"/>
    </source>
</evidence>
<dbReference type="Pfam" id="PF23598">
    <property type="entry name" value="LRR_14"/>
    <property type="match status" value="1"/>
</dbReference>
<dbReference type="SMART" id="SM00220">
    <property type="entry name" value="S_TKc"/>
    <property type="match status" value="1"/>
</dbReference>
<dbReference type="Pfam" id="PF13855">
    <property type="entry name" value="LRR_8"/>
    <property type="match status" value="1"/>
</dbReference>
<organism evidence="24 25">
    <name type="scientific">Panicum virgatum</name>
    <name type="common">Blackwell switchgrass</name>
    <dbReference type="NCBI Taxonomy" id="38727"/>
    <lineage>
        <taxon>Eukaryota</taxon>
        <taxon>Viridiplantae</taxon>
        <taxon>Streptophyta</taxon>
        <taxon>Embryophyta</taxon>
        <taxon>Tracheophyta</taxon>
        <taxon>Spermatophyta</taxon>
        <taxon>Magnoliopsida</taxon>
        <taxon>Liliopsida</taxon>
        <taxon>Poales</taxon>
        <taxon>Poaceae</taxon>
        <taxon>PACMAD clade</taxon>
        <taxon>Panicoideae</taxon>
        <taxon>Panicodae</taxon>
        <taxon>Paniceae</taxon>
        <taxon>Panicinae</taxon>
        <taxon>Panicum</taxon>
        <taxon>Panicum sect. Hiantes</taxon>
    </lineage>
</organism>
<keyword evidence="11 20" id="KW-0547">Nucleotide-binding</keyword>
<dbReference type="InterPro" id="IPR001245">
    <property type="entry name" value="Ser-Thr/Tyr_kinase_cat_dom"/>
</dbReference>
<dbReference type="AlphaFoldDB" id="A0A8T0Q7Z9"/>
<evidence type="ECO:0000313" key="24">
    <source>
        <dbReference type="EMBL" id="KAG2571001.1"/>
    </source>
</evidence>
<dbReference type="Gene3D" id="3.30.200.20">
    <property type="entry name" value="Phosphorylase Kinase, domain 1"/>
    <property type="match status" value="1"/>
</dbReference>
<dbReference type="PANTHER" id="PTHR48053:SF47">
    <property type="entry name" value="RECEPTOR KINASE-LIKE PROTEIN XA21"/>
    <property type="match status" value="1"/>
</dbReference>
<dbReference type="SUPFAM" id="SSF56112">
    <property type="entry name" value="Protein kinase-like (PK-like)"/>
    <property type="match status" value="1"/>
</dbReference>
<evidence type="ECO:0000256" key="16">
    <source>
        <dbReference type="ARBA" id="ARBA00023170"/>
    </source>
</evidence>
<evidence type="ECO:0000256" key="6">
    <source>
        <dbReference type="ARBA" id="ARBA00022614"/>
    </source>
</evidence>
<keyword evidence="13 20" id="KW-0067">ATP-binding</keyword>
<protein>
    <recommendedName>
        <fullName evidence="3">non-specific serine/threonine protein kinase</fullName>
        <ecNumber evidence="3">2.7.11.1</ecNumber>
    </recommendedName>
</protein>
<evidence type="ECO:0000259" key="23">
    <source>
        <dbReference type="PROSITE" id="PS50011"/>
    </source>
</evidence>
<dbReference type="Pfam" id="PF07714">
    <property type="entry name" value="PK_Tyr_Ser-Thr"/>
    <property type="match status" value="1"/>
</dbReference>
<keyword evidence="6" id="KW-0433">Leucine-rich repeat</keyword>
<keyword evidence="10" id="KW-0677">Repeat</keyword>
<dbReference type="InterPro" id="IPR003591">
    <property type="entry name" value="Leu-rich_rpt_typical-subtyp"/>
</dbReference>
<evidence type="ECO:0000256" key="1">
    <source>
        <dbReference type="ARBA" id="ARBA00004162"/>
    </source>
</evidence>
<keyword evidence="5" id="KW-0723">Serine/threonine-protein kinase</keyword>
<dbReference type="Pfam" id="PF00069">
    <property type="entry name" value="Pkinase"/>
    <property type="match status" value="1"/>
</dbReference>
<dbReference type="InterPro" id="IPR008271">
    <property type="entry name" value="Ser/Thr_kinase_AS"/>
</dbReference>
<reference evidence="24" key="1">
    <citation type="submission" date="2020-05" db="EMBL/GenBank/DDBJ databases">
        <title>WGS assembly of Panicum virgatum.</title>
        <authorList>
            <person name="Lovell J.T."/>
            <person name="Jenkins J."/>
            <person name="Shu S."/>
            <person name="Juenger T.E."/>
            <person name="Schmutz J."/>
        </authorList>
    </citation>
    <scope>NUCLEOTIDE SEQUENCE</scope>
    <source>
        <strain evidence="24">AP13</strain>
    </source>
</reference>
<evidence type="ECO:0000256" key="9">
    <source>
        <dbReference type="ARBA" id="ARBA00022729"/>
    </source>
</evidence>
<keyword evidence="17" id="KW-0325">Glycoprotein</keyword>
<dbReference type="GO" id="GO:0004674">
    <property type="term" value="F:protein serine/threonine kinase activity"/>
    <property type="evidence" value="ECO:0007669"/>
    <property type="project" value="UniProtKB-KW"/>
</dbReference>
<dbReference type="GO" id="GO:0009653">
    <property type="term" value="P:anatomical structure morphogenesis"/>
    <property type="evidence" value="ECO:0007669"/>
    <property type="project" value="UniProtKB-ARBA"/>
</dbReference>
<dbReference type="PANTHER" id="PTHR48053">
    <property type="entry name" value="LEUCINE RICH REPEAT FAMILY PROTEIN, EXPRESSED"/>
    <property type="match status" value="1"/>
</dbReference>
<dbReference type="PROSITE" id="PS00108">
    <property type="entry name" value="PROTEIN_KINASE_ST"/>
    <property type="match status" value="1"/>
</dbReference>
<dbReference type="Pfam" id="PF00560">
    <property type="entry name" value="LRR_1"/>
    <property type="match status" value="4"/>
</dbReference>
<dbReference type="FunFam" id="3.80.10.10:FF:000400">
    <property type="entry name" value="Nuclear pore complex protein NUP107"/>
    <property type="match status" value="1"/>
</dbReference>
<dbReference type="PROSITE" id="PS00107">
    <property type="entry name" value="PROTEIN_KINASE_ATP"/>
    <property type="match status" value="1"/>
</dbReference>
<dbReference type="GO" id="GO:0005886">
    <property type="term" value="C:plasma membrane"/>
    <property type="evidence" value="ECO:0007669"/>
    <property type="project" value="UniProtKB-SubCell"/>
</dbReference>
<name>A0A8T0Q7Z9_PANVG</name>
<evidence type="ECO:0000256" key="10">
    <source>
        <dbReference type="ARBA" id="ARBA00022737"/>
    </source>
</evidence>
<dbReference type="CDD" id="cd09272">
    <property type="entry name" value="RNase_HI_RT_Ty1"/>
    <property type="match status" value="1"/>
</dbReference>
<comment type="similarity">
    <text evidence="2">Belongs to the protein kinase superfamily. Ser/Thr protein kinase family.</text>
</comment>
<evidence type="ECO:0000256" key="8">
    <source>
        <dbReference type="ARBA" id="ARBA00022692"/>
    </source>
</evidence>
<keyword evidence="9 22" id="KW-0732">Signal</keyword>
<comment type="catalytic activity">
    <reaction evidence="19">
        <text>L-seryl-[protein] + ATP = O-phospho-L-seryl-[protein] + ADP + H(+)</text>
        <dbReference type="Rhea" id="RHEA:17989"/>
        <dbReference type="Rhea" id="RHEA-COMP:9863"/>
        <dbReference type="Rhea" id="RHEA-COMP:11604"/>
        <dbReference type="ChEBI" id="CHEBI:15378"/>
        <dbReference type="ChEBI" id="CHEBI:29999"/>
        <dbReference type="ChEBI" id="CHEBI:30616"/>
        <dbReference type="ChEBI" id="CHEBI:83421"/>
        <dbReference type="ChEBI" id="CHEBI:456216"/>
        <dbReference type="EC" id="2.7.11.1"/>
    </reaction>
</comment>
<sequence length="1066" mass="117765">MPATSYSVALLPLAIILACSCCHTDLAALLAFTDRLIDPLGVLARSWTTSVSFCRWVGVSCSQRRQRVIALSLPDVPLQGVLSPHLGNLSFLSLLNLTNTSLDGPIPAEVGRLHWLRKGRLTIIIEQGATPSSNNNDLSGPIPITIGNLSILEILYLSNNKLSGEILHGLLHNMHNLQNLSLSGNGLTGLIPPYLFNYTKSLRMISLRNNSLSGPIPHGLGSLPMLELLNLGFNHISSTVPQTIYNMSRLQGLTLRVNDLTGSIPNNQSFSLPQLQFLYLDRNNFAGQIPTGLAACQYLEALSLSMNYFVGVVPTWLAQLPRLTGLYLGGNNLTGSIPSILSNLTHLTALFLPFNQLKGPVPNFLGNFSELSLLALEGNQLKLQILDLFSNSFNGSLPDHIGNMSTELYWFSVGHNDLTGRIPSTFSNLSNLEWLNLCSNLFTGEIPESITGLQNLLLLDVSDNNLSGPIPTKIGMLKSLQRLNLHANKFVGSIPESTGNLSSLEYIKFSGNQLSSSIPANLFHLDKLIHLNLSQNSFVGALPTDLSGLKQAYQIDSFIQISYQLRNFGPLSNNLSGTIPQFHDNFTFLTTLILSFNCLHGNIPEGGNAGLCGAPRLGFSLYPQKSHPNNEHFLKFIIPAVSISFTSIAICIFLWIIRNKLRNTIGTLSQTPGNAMNHRLVSYHELSCATNHFSDSNLLGTGSFGKVFKGLLNSDLLVAIKVLDMHLEEAIRSFEAKCRVLRMARHRNLIRLLNICSNKDFRALVLQYMPNDVSMAMEYLHHEHYEIVLHCDLKPSNVLFDEEMTAHVADFGIAKLNFCIKHWYQSSKQTVTASSTMYAEFVACYEASGQVTWLKKFVPGLKVVDSIEKPLKLYCDNEPAVFYAHNNKSSGAAKHIDIKFYVVKEQVQDQTICLEHIRTNKMLADPLTKGLPPNVFREHLAGMEYGIHGKASCKSNVFSFGIMLLEVFTGKRPTDPMFDGELSIRQWVHRAFPADLISVMDCQIVQDVSSIYNLNSFLSSILKIGLVCSNDSPGKRMSMSDVVVALEKIKRDYTYSTGTIADIATH</sequence>
<dbReference type="InterPro" id="IPR032675">
    <property type="entry name" value="LRR_dom_sf"/>
</dbReference>
<keyword evidence="4" id="KW-1003">Cell membrane</keyword>
<dbReference type="Gene3D" id="3.80.10.10">
    <property type="entry name" value="Ribonuclease Inhibitor"/>
    <property type="match status" value="4"/>
</dbReference>
<evidence type="ECO:0000256" key="14">
    <source>
        <dbReference type="ARBA" id="ARBA00022989"/>
    </source>
</evidence>
<evidence type="ECO:0000256" key="15">
    <source>
        <dbReference type="ARBA" id="ARBA00023136"/>
    </source>
</evidence>
<gene>
    <name evidence="24" type="ORF">PVAP13_7KG024861</name>
</gene>
<comment type="subcellular location">
    <subcellularLocation>
        <location evidence="1">Cell membrane</location>
        <topology evidence="1">Single-pass membrane protein</topology>
    </subcellularLocation>
</comment>
<accession>A0A8T0Q7Z9</accession>
<feature type="chain" id="PRO_5035718087" description="non-specific serine/threonine protein kinase" evidence="22">
    <location>
        <begin position="19"/>
        <end position="1066"/>
    </location>
</feature>
<dbReference type="InterPro" id="IPR017441">
    <property type="entry name" value="Protein_kinase_ATP_BS"/>
</dbReference>
<evidence type="ECO:0000256" key="22">
    <source>
        <dbReference type="SAM" id="SignalP"/>
    </source>
</evidence>
<dbReference type="FunFam" id="3.30.200.20:FF:000661">
    <property type="entry name" value="Serine-threonine protein kinase plant-type"/>
    <property type="match status" value="1"/>
</dbReference>
<keyword evidence="15 21" id="KW-0472">Membrane</keyword>
<dbReference type="Proteomes" id="UP000823388">
    <property type="component" value="Chromosome 7K"/>
</dbReference>
<dbReference type="EC" id="2.7.11.1" evidence="3"/>
<evidence type="ECO:0000256" key="3">
    <source>
        <dbReference type="ARBA" id="ARBA00012513"/>
    </source>
</evidence>
<dbReference type="SUPFAM" id="SSF52058">
    <property type="entry name" value="L domain-like"/>
    <property type="match status" value="3"/>
</dbReference>
<feature type="signal peptide" evidence="22">
    <location>
        <begin position="1"/>
        <end position="18"/>
    </location>
</feature>
<dbReference type="Pfam" id="PF08263">
    <property type="entry name" value="LRRNT_2"/>
    <property type="match status" value="1"/>
</dbReference>
<evidence type="ECO:0000256" key="11">
    <source>
        <dbReference type="ARBA" id="ARBA00022741"/>
    </source>
</evidence>
<evidence type="ECO:0000256" key="19">
    <source>
        <dbReference type="ARBA" id="ARBA00048679"/>
    </source>
</evidence>
<dbReference type="InterPro" id="IPR011009">
    <property type="entry name" value="Kinase-like_dom_sf"/>
</dbReference>